<sequence length="509" mass="56889">MTDDTELWITKERDVPPDPSLARYIGAHHSLQSAIADIVDNSVSVGARLIRIRFLLRGGAATALQIIDDGPGMSAEEVDEAMVMGATRDYGLKELGHFGVGFKAASLSQADALLVFSHKDGATPVGRKMRHSPSQGGSPRVSDYSADSVINHLDAISLSEPLHHGTVIEWNDVRAFPQDPDQNAQNSWLDATLRNVAASLGTRHHRLLGDGVPSVVVDTYDEDFGEIGMEFPVEPLDPFTYSEDPASEYPKDFHSSLPDAKFSFSAHVVPYVDRTSPNYRLDMGGEEGRQGFFVYRRDRLLQVGGWNGVLVPSEDLRFARIRLDIDDVENHARINPEKSGVEFDSTLRNALHSATAPDGTVFRDFQTAARQQDRASRSRSRRPLDFTPASGIPTEVRRNLEERGHLREDAEEFTVQWGRITGRRFFEVDRDAQILTINKRFHELVSGEPVADGKSGPLTRTLVYLLTADFFSGQYVGVAQKLRMETMQESLWLAAEAEEQRRRRKFKKK</sequence>
<evidence type="ECO:0000313" key="3">
    <source>
        <dbReference type="Proteomes" id="UP000698222"/>
    </source>
</evidence>
<organism evidence="2 3">
    <name type="scientific">Brachybacterium fresconis</name>
    <dbReference type="NCBI Taxonomy" id="173363"/>
    <lineage>
        <taxon>Bacteria</taxon>
        <taxon>Bacillati</taxon>
        <taxon>Actinomycetota</taxon>
        <taxon>Actinomycetes</taxon>
        <taxon>Micrococcales</taxon>
        <taxon>Dermabacteraceae</taxon>
        <taxon>Brachybacterium</taxon>
    </lineage>
</organism>
<gene>
    <name evidence="2" type="ORF">JOF44_002654</name>
</gene>
<accession>A0ABS4YLS8</accession>
<dbReference type="Proteomes" id="UP000698222">
    <property type="component" value="Unassembled WGS sequence"/>
</dbReference>
<dbReference type="InterPro" id="IPR036890">
    <property type="entry name" value="HATPase_C_sf"/>
</dbReference>
<comment type="caution">
    <text evidence="2">The sequence shown here is derived from an EMBL/GenBank/DDBJ whole genome shotgun (WGS) entry which is preliminary data.</text>
</comment>
<evidence type="ECO:0000256" key="1">
    <source>
        <dbReference type="SAM" id="MobiDB-lite"/>
    </source>
</evidence>
<dbReference type="Gene3D" id="3.30.565.10">
    <property type="entry name" value="Histidine kinase-like ATPase, C-terminal domain"/>
    <property type="match status" value="1"/>
</dbReference>
<reference evidence="2 3" key="1">
    <citation type="submission" date="2021-03" db="EMBL/GenBank/DDBJ databases">
        <title>Sequencing the genomes of 1000 actinobacteria strains.</title>
        <authorList>
            <person name="Klenk H.-P."/>
        </authorList>
    </citation>
    <scope>NUCLEOTIDE SEQUENCE [LARGE SCALE GENOMIC DNA]</scope>
    <source>
        <strain evidence="2 3">DSM 14564</strain>
    </source>
</reference>
<dbReference type="EMBL" id="JAGIOC010000001">
    <property type="protein sequence ID" value="MBP2409751.1"/>
    <property type="molecule type" value="Genomic_DNA"/>
</dbReference>
<feature type="region of interest" description="Disordered" evidence="1">
    <location>
        <begin position="370"/>
        <end position="393"/>
    </location>
</feature>
<protein>
    <recommendedName>
        <fullName evidence="4">ATP-binding protein</fullName>
    </recommendedName>
</protein>
<dbReference type="RefSeq" id="WP_209892270.1">
    <property type="nucleotide sequence ID" value="NZ_BAAAJV010000006.1"/>
</dbReference>
<dbReference type="SUPFAM" id="SSF55874">
    <property type="entry name" value="ATPase domain of HSP90 chaperone/DNA topoisomerase II/histidine kinase"/>
    <property type="match status" value="1"/>
</dbReference>
<name>A0ABS4YLS8_9MICO</name>
<evidence type="ECO:0008006" key="4">
    <source>
        <dbReference type="Google" id="ProtNLM"/>
    </source>
</evidence>
<dbReference type="Pfam" id="PF13589">
    <property type="entry name" value="HATPase_c_3"/>
    <property type="match status" value="1"/>
</dbReference>
<proteinExistence type="predicted"/>
<evidence type="ECO:0000313" key="2">
    <source>
        <dbReference type="EMBL" id="MBP2409751.1"/>
    </source>
</evidence>
<keyword evidence="3" id="KW-1185">Reference proteome</keyword>